<keyword evidence="4 8" id="KW-0808">Transferase</keyword>
<dbReference type="GO" id="GO:0005829">
    <property type="term" value="C:cytosol"/>
    <property type="evidence" value="ECO:0007669"/>
    <property type="project" value="TreeGrafter"/>
</dbReference>
<dbReference type="Gene3D" id="3.30.60.20">
    <property type="match status" value="1"/>
</dbReference>
<keyword evidence="8" id="KW-0862">Zinc</keyword>
<evidence type="ECO:0000256" key="12">
    <source>
        <dbReference type="RuleBase" id="RU004165"/>
    </source>
</evidence>
<evidence type="ECO:0000313" key="13">
    <source>
        <dbReference type="EMBL" id="OGM26919.1"/>
    </source>
</evidence>
<keyword evidence="7 8" id="KW-0067">ATP-binding</keyword>
<sequence length="206" mass="23196">MVEKLTSIEGPMFSGKTLEMIRFADAFTVGGHQVQIFKPAMDDRGEGSNQIKSRLFGRWDATPIDQPEELLNKLRKGVDVVMIDEIQFLNQTNPDGVYKIVEVVDKLLDTDIKVVISGLPRDFRRQPFGPMAELLARAQDKVVLKAVCDEIIEDGTKCQQLATETQRYVDGEPADWNDPVVLVGDKMEGYAARCIKHHVVRNKPIK</sequence>
<keyword evidence="8" id="KW-0479">Metal-binding</keyword>
<dbReference type="PANTHER" id="PTHR11441:SF0">
    <property type="entry name" value="THYMIDINE KINASE, CYTOSOLIC"/>
    <property type="match status" value="1"/>
</dbReference>
<dbReference type="GO" id="GO:0071897">
    <property type="term" value="P:DNA biosynthetic process"/>
    <property type="evidence" value="ECO:0007669"/>
    <property type="project" value="UniProtKB-KW"/>
</dbReference>
<keyword evidence="5 8" id="KW-0547">Nucleotide-binding</keyword>
<reference evidence="13 14" key="1">
    <citation type="journal article" date="2016" name="Nat. Commun.">
        <title>Thousands of microbial genomes shed light on interconnected biogeochemical processes in an aquifer system.</title>
        <authorList>
            <person name="Anantharaman K."/>
            <person name="Brown C.T."/>
            <person name="Hug L.A."/>
            <person name="Sharon I."/>
            <person name="Castelle C.J."/>
            <person name="Probst A.J."/>
            <person name="Thomas B.C."/>
            <person name="Singh A."/>
            <person name="Wilkins M.J."/>
            <person name="Karaoz U."/>
            <person name="Brodie E.L."/>
            <person name="Williams K.H."/>
            <person name="Hubbard S.S."/>
            <person name="Banfield J.F."/>
        </authorList>
    </citation>
    <scope>NUCLEOTIDE SEQUENCE [LARGE SCALE GENOMIC DNA]</scope>
</reference>
<feature type="binding site" evidence="8">
    <location>
        <position position="194"/>
    </location>
    <ligand>
        <name>Zn(2+)</name>
        <dbReference type="ChEBI" id="CHEBI:29105"/>
    </ligand>
</feature>
<proteinExistence type="inferred from homology"/>
<evidence type="ECO:0000256" key="2">
    <source>
        <dbReference type="ARBA" id="ARBA00012118"/>
    </source>
</evidence>
<feature type="binding site" evidence="8">
    <location>
        <position position="197"/>
    </location>
    <ligand>
        <name>Zn(2+)</name>
        <dbReference type="ChEBI" id="CHEBI:29105"/>
    </ligand>
</feature>
<evidence type="ECO:0000256" key="5">
    <source>
        <dbReference type="ARBA" id="ARBA00022741"/>
    </source>
</evidence>
<evidence type="ECO:0000256" key="9">
    <source>
        <dbReference type="PIRSR" id="PIRSR035805-1"/>
    </source>
</evidence>
<evidence type="ECO:0000313" key="14">
    <source>
        <dbReference type="Proteomes" id="UP000179221"/>
    </source>
</evidence>
<comment type="subcellular location">
    <subcellularLocation>
        <location evidence="8">Cytoplasm</location>
    </subcellularLocation>
</comment>
<feature type="binding site" evidence="8">
    <location>
        <position position="158"/>
    </location>
    <ligand>
        <name>Zn(2+)</name>
        <dbReference type="ChEBI" id="CHEBI:29105"/>
    </ligand>
</feature>
<accession>A0A1F7YJ60</accession>
<dbReference type="EMBL" id="MGGL01000008">
    <property type="protein sequence ID" value="OGM26919.1"/>
    <property type="molecule type" value="Genomic_DNA"/>
</dbReference>
<keyword evidence="6 8" id="KW-0418">Kinase</keyword>
<feature type="binding site" evidence="8">
    <location>
        <begin position="84"/>
        <end position="87"/>
    </location>
    <ligand>
        <name>ATP</name>
        <dbReference type="ChEBI" id="CHEBI:30616"/>
    </ligand>
</feature>
<dbReference type="PANTHER" id="PTHR11441">
    <property type="entry name" value="THYMIDINE KINASE"/>
    <property type="match status" value="1"/>
</dbReference>
<comment type="caution">
    <text evidence="13">The sequence shown here is derived from an EMBL/GenBank/DDBJ whole genome shotgun (WGS) entry which is preliminary data.</text>
</comment>
<dbReference type="SUPFAM" id="SSF52540">
    <property type="entry name" value="P-loop containing nucleoside triphosphate hydrolases"/>
    <property type="match status" value="1"/>
</dbReference>
<feature type="binding site" evidence="10">
    <location>
        <position position="190"/>
    </location>
    <ligand>
        <name>substrate</name>
    </ligand>
</feature>
<dbReference type="Pfam" id="PF00265">
    <property type="entry name" value="TK"/>
    <property type="match status" value="1"/>
</dbReference>
<evidence type="ECO:0000256" key="1">
    <source>
        <dbReference type="ARBA" id="ARBA00007587"/>
    </source>
</evidence>
<dbReference type="InterPro" id="IPR027417">
    <property type="entry name" value="P-loop_NTPase"/>
</dbReference>
<organism evidence="13 14">
    <name type="scientific">Candidatus Woesebacteria bacterium RIFCSPHIGHO2_01_FULL_40_22</name>
    <dbReference type="NCBI Taxonomy" id="1802499"/>
    <lineage>
        <taxon>Bacteria</taxon>
        <taxon>Candidatus Woeseibacteriota</taxon>
    </lineage>
</organism>
<keyword evidence="8" id="KW-0963">Cytoplasm</keyword>
<keyword evidence="3 8" id="KW-0237">DNA synthesis</keyword>
<dbReference type="EC" id="2.7.1.21" evidence="2 8"/>
<dbReference type="InterPro" id="IPR001267">
    <property type="entry name" value="Thymidine_kinase"/>
</dbReference>
<dbReference type="PIRSF" id="PIRSF035805">
    <property type="entry name" value="TK_cell"/>
    <property type="match status" value="1"/>
</dbReference>
<gene>
    <name evidence="8" type="primary">tdk</name>
    <name evidence="13" type="ORF">A2628_05765</name>
</gene>
<dbReference type="GO" id="GO:0046104">
    <property type="term" value="P:thymidine metabolic process"/>
    <property type="evidence" value="ECO:0007669"/>
    <property type="project" value="TreeGrafter"/>
</dbReference>
<dbReference type="Gene3D" id="3.40.50.300">
    <property type="entry name" value="P-loop containing nucleotide triphosphate hydrolases"/>
    <property type="match status" value="1"/>
</dbReference>
<comment type="similarity">
    <text evidence="1 8 12">Belongs to the thymidine kinase family.</text>
</comment>
<evidence type="ECO:0000256" key="10">
    <source>
        <dbReference type="PIRSR" id="PIRSR035805-2"/>
    </source>
</evidence>
<dbReference type="GO" id="GO:0004797">
    <property type="term" value="F:thymidine kinase activity"/>
    <property type="evidence" value="ECO:0007669"/>
    <property type="project" value="UniProtKB-UniRule"/>
</dbReference>
<evidence type="ECO:0000256" key="4">
    <source>
        <dbReference type="ARBA" id="ARBA00022679"/>
    </source>
</evidence>
<evidence type="ECO:0000256" key="3">
    <source>
        <dbReference type="ARBA" id="ARBA00022634"/>
    </source>
</evidence>
<evidence type="ECO:0000256" key="11">
    <source>
        <dbReference type="RuleBase" id="RU000544"/>
    </source>
</evidence>
<dbReference type="GO" id="GO:0008270">
    <property type="term" value="F:zinc ion binding"/>
    <property type="evidence" value="ECO:0007669"/>
    <property type="project" value="UniProtKB-UniRule"/>
</dbReference>
<feature type="binding site" evidence="8">
    <location>
        <begin position="10"/>
        <end position="17"/>
    </location>
    <ligand>
        <name>ATP</name>
        <dbReference type="ChEBI" id="CHEBI:30616"/>
    </ligand>
</feature>
<dbReference type="SUPFAM" id="SSF57716">
    <property type="entry name" value="Glucocorticoid receptor-like (DNA-binding domain)"/>
    <property type="match status" value="1"/>
</dbReference>
<evidence type="ECO:0000256" key="8">
    <source>
        <dbReference type="HAMAP-Rule" id="MF_00124"/>
    </source>
</evidence>
<evidence type="ECO:0000256" key="7">
    <source>
        <dbReference type="ARBA" id="ARBA00022840"/>
    </source>
</evidence>
<feature type="binding site" evidence="10">
    <location>
        <begin position="181"/>
        <end position="184"/>
    </location>
    <ligand>
        <name>substrate</name>
    </ligand>
</feature>
<protein>
    <recommendedName>
        <fullName evidence="2 8">Thymidine kinase</fullName>
        <ecNumber evidence="2 8">2.7.1.21</ecNumber>
    </recommendedName>
</protein>
<dbReference type="HAMAP" id="MF_00124">
    <property type="entry name" value="Thymidine_kinase"/>
    <property type="match status" value="1"/>
</dbReference>
<feature type="active site" description="Proton acceptor" evidence="8 9">
    <location>
        <position position="85"/>
    </location>
</feature>
<name>A0A1F7YJ60_9BACT</name>
<feature type="binding site" evidence="8">
    <location>
        <position position="148"/>
    </location>
    <ligand>
        <name>Zn(2+)</name>
        <dbReference type="ChEBI" id="CHEBI:29105"/>
    </ligand>
</feature>
<comment type="subunit">
    <text evidence="8">Homotetramer.</text>
</comment>
<dbReference type="GO" id="GO:0005524">
    <property type="term" value="F:ATP binding"/>
    <property type="evidence" value="ECO:0007669"/>
    <property type="project" value="UniProtKB-UniRule"/>
</dbReference>
<dbReference type="Proteomes" id="UP000179221">
    <property type="component" value="Unassembled WGS sequence"/>
</dbReference>
<comment type="catalytic activity">
    <reaction evidence="8 11">
        <text>thymidine + ATP = dTMP + ADP + H(+)</text>
        <dbReference type="Rhea" id="RHEA:19129"/>
        <dbReference type="ChEBI" id="CHEBI:15378"/>
        <dbReference type="ChEBI" id="CHEBI:17748"/>
        <dbReference type="ChEBI" id="CHEBI:30616"/>
        <dbReference type="ChEBI" id="CHEBI:63528"/>
        <dbReference type="ChEBI" id="CHEBI:456216"/>
        <dbReference type="EC" id="2.7.1.21"/>
    </reaction>
</comment>
<dbReference type="AlphaFoldDB" id="A0A1F7YJ60"/>
<evidence type="ECO:0000256" key="6">
    <source>
        <dbReference type="ARBA" id="ARBA00022777"/>
    </source>
</evidence>